<sequence length="592" mass="68489">MAAQEEEQTKLEELKHFREKINRFESELKEMKEIAIVVAELEGQKLSNANKFAEIEQKNALQQEKVVKLEKYQKEQQLNIVALQETVATLREIGLIPQNRWDSTACHGNLALSELDRLIVQHNRDDWEWYSVRAEKRLPGNTYFEVQIVEKGNFSMAAQEEEEQTKLEELKVSFVFDSLSAIVVAELKQQKLSNANKFAEIEQKNALQQEKVVKLEKYQKEQQLSIVALQETVATLREIGLIPQNRWDSTACHGNLALSELDRLIVQHNRDDWEWYSVRAEKRLPGNTYFEVQIVEKAIFRLDLRLNKCHWTINGRRFLSPLGLFWFQQLNMDYFKSDQKTLLERKQQKTDQKALNAPIEQVGNFSMAAQEEEEEQTKLEELKVSFVFDSLSAIVVAELKQQKLSNANKFAEIEQKNALQQEKVVKLEKYQKEQQLSIVALQETVATLREIGLIPQNRWDSTACHGNLALSELDRLIVQHNRDDWGKHYYSVKSGTLSALKSDCREILTSKSKSLRRLYFDWTCDQKNADTFVGYYEGTYGYLSGGNFWGHEFEGCSHLANGVLTSKMDLRLMSATSSAAASIWQLAKLFTR</sequence>
<dbReference type="AlphaFoldDB" id="A0A914H0Z0"/>
<organism evidence="1 2">
    <name type="scientific">Globodera rostochiensis</name>
    <name type="common">Golden nematode worm</name>
    <name type="synonym">Heterodera rostochiensis</name>
    <dbReference type="NCBI Taxonomy" id="31243"/>
    <lineage>
        <taxon>Eukaryota</taxon>
        <taxon>Metazoa</taxon>
        <taxon>Ecdysozoa</taxon>
        <taxon>Nematoda</taxon>
        <taxon>Chromadorea</taxon>
        <taxon>Rhabditida</taxon>
        <taxon>Tylenchina</taxon>
        <taxon>Tylenchomorpha</taxon>
        <taxon>Tylenchoidea</taxon>
        <taxon>Heteroderidae</taxon>
        <taxon>Heteroderinae</taxon>
        <taxon>Globodera</taxon>
    </lineage>
</organism>
<dbReference type="InterPro" id="IPR043136">
    <property type="entry name" value="B30.2/SPRY_sf"/>
</dbReference>
<name>A0A914H0Z0_GLORO</name>
<evidence type="ECO:0000313" key="1">
    <source>
        <dbReference type="Proteomes" id="UP000887572"/>
    </source>
</evidence>
<dbReference type="Gene3D" id="2.60.120.920">
    <property type="match status" value="2"/>
</dbReference>
<keyword evidence="1" id="KW-1185">Reference proteome</keyword>
<proteinExistence type="predicted"/>
<reference evidence="2" key="1">
    <citation type="submission" date="2022-11" db="UniProtKB">
        <authorList>
            <consortium name="WormBaseParasite"/>
        </authorList>
    </citation>
    <scope>IDENTIFICATION</scope>
</reference>
<dbReference type="WBParaSite" id="Gr19_v10_g12237.t1">
    <property type="protein sequence ID" value="Gr19_v10_g12237.t1"/>
    <property type="gene ID" value="Gr19_v10_g12237"/>
</dbReference>
<dbReference type="Proteomes" id="UP000887572">
    <property type="component" value="Unplaced"/>
</dbReference>
<evidence type="ECO:0000313" key="2">
    <source>
        <dbReference type="WBParaSite" id="Gr19_v10_g12237.t1"/>
    </source>
</evidence>
<accession>A0A914H0Z0</accession>
<protein>
    <submittedName>
        <fullName evidence="2">Uncharacterized protein</fullName>
    </submittedName>
</protein>